<keyword evidence="10 24" id="KW-0418">Kinase</keyword>
<dbReference type="Gene3D" id="6.10.340.10">
    <property type="match status" value="1"/>
</dbReference>
<evidence type="ECO:0000259" key="23">
    <source>
        <dbReference type="PROSITE" id="PS50885"/>
    </source>
</evidence>
<comment type="cofactor">
    <cofactor evidence="3">
        <name>Mg(2+)</name>
        <dbReference type="ChEBI" id="CHEBI:18420"/>
    </cofactor>
</comment>
<keyword evidence="7" id="KW-0597">Phosphoprotein</keyword>
<keyword evidence="21" id="KW-1133">Transmembrane helix</keyword>
<dbReference type="CDD" id="cd06225">
    <property type="entry name" value="HAMP"/>
    <property type="match status" value="1"/>
</dbReference>
<dbReference type="InterPro" id="IPR003661">
    <property type="entry name" value="HisK_dim/P_dom"/>
</dbReference>
<dbReference type="Pfam" id="PF02518">
    <property type="entry name" value="HATPase_c"/>
    <property type="match status" value="1"/>
</dbReference>
<evidence type="ECO:0000313" key="25">
    <source>
        <dbReference type="Proteomes" id="UP001429580"/>
    </source>
</evidence>
<evidence type="ECO:0000256" key="16">
    <source>
        <dbReference type="ARBA" id="ARBA00023016"/>
    </source>
</evidence>
<keyword evidence="14" id="KW-0904">Protein phosphatase</keyword>
<dbReference type="Proteomes" id="UP001429580">
    <property type="component" value="Unassembled WGS sequence"/>
</dbReference>
<keyword evidence="21" id="KW-0472">Membrane</keyword>
<keyword evidence="11" id="KW-0378">Hydrolase</keyword>
<evidence type="ECO:0000259" key="22">
    <source>
        <dbReference type="PROSITE" id="PS50109"/>
    </source>
</evidence>
<comment type="cofactor">
    <cofactor evidence="2">
        <name>Mn(2+)</name>
        <dbReference type="ChEBI" id="CHEBI:29035"/>
    </cofactor>
</comment>
<accession>A0ABX0V2H1</accession>
<evidence type="ECO:0000256" key="21">
    <source>
        <dbReference type="SAM" id="Phobius"/>
    </source>
</evidence>
<evidence type="ECO:0000256" key="6">
    <source>
        <dbReference type="ARBA" id="ARBA00022475"/>
    </source>
</evidence>
<evidence type="ECO:0000256" key="19">
    <source>
        <dbReference type="ARBA" id="ARBA00040454"/>
    </source>
</evidence>
<organism evidence="24 25">
    <name type="scientific">Pseudochelatococcus lubricantis</name>
    <dbReference type="NCBI Taxonomy" id="1538102"/>
    <lineage>
        <taxon>Bacteria</taxon>
        <taxon>Pseudomonadati</taxon>
        <taxon>Pseudomonadota</taxon>
        <taxon>Alphaproteobacteria</taxon>
        <taxon>Hyphomicrobiales</taxon>
        <taxon>Chelatococcaceae</taxon>
        <taxon>Pseudochelatococcus</taxon>
    </lineage>
</organism>
<evidence type="ECO:0000256" key="9">
    <source>
        <dbReference type="ARBA" id="ARBA00022741"/>
    </source>
</evidence>
<evidence type="ECO:0000256" key="7">
    <source>
        <dbReference type="ARBA" id="ARBA00022553"/>
    </source>
</evidence>
<dbReference type="EMBL" id="JAASQI010000006">
    <property type="protein sequence ID" value="NIJ58754.1"/>
    <property type="molecule type" value="Genomic_DNA"/>
</dbReference>
<keyword evidence="8" id="KW-0808">Transferase</keyword>
<proteinExistence type="predicted"/>
<keyword evidence="16" id="KW-0346">Stress response</keyword>
<evidence type="ECO:0000256" key="14">
    <source>
        <dbReference type="ARBA" id="ARBA00022912"/>
    </source>
</evidence>
<dbReference type="InterPro" id="IPR003594">
    <property type="entry name" value="HATPase_dom"/>
</dbReference>
<reference evidence="24 25" key="1">
    <citation type="submission" date="2020-03" db="EMBL/GenBank/DDBJ databases">
        <title>Genomic Encyclopedia of Type Strains, Phase IV (KMG-IV): sequencing the most valuable type-strain genomes for metagenomic binning, comparative biology and taxonomic classification.</title>
        <authorList>
            <person name="Goeker M."/>
        </authorList>
    </citation>
    <scope>NUCLEOTIDE SEQUENCE [LARGE SCALE GENOMIC DNA]</scope>
    <source>
        <strain evidence="24 25">DSM 103870</strain>
    </source>
</reference>
<keyword evidence="13" id="KW-0460">Magnesium</keyword>
<dbReference type="InterPro" id="IPR004358">
    <property type="entry name" value="Sig_transdc_His_kin-like_C"/>
</dbReference>
<dbReference type="InterPro" id="IPR036890">
    <property type="entry name" value="HATPase_C_sf"/>
</dbReference>
<protein>
    <recommendedName>
        <fullName evidence="19">Signal transduction histidine-protein kinase/phosphatase MprB</fullName>
        <ecNumber evidence="5">2.7.13.3</ecNumber>
    </recommendedName>
    <alternativeName>
        <fullName evidence="20">Mycobacterial persistence regulator B</fullName>
    </alternativeName>
</protein>
<dbReference type="SMART" id="SM00304">
    <property type="entry name" value="HAMP"/>
    <property type="match status" value="1"/>
</dbReference>
<keyword evidence="12" id="KW-0067">ATP-binding</keyword>
<dbReference type="PANTHER" id="PTHR44936:SF9">
    <property type="entry name" value="SENSOR PROTEIN CREC"/>
    <property type="match status" value="1"/>
</dbReference>
<evidence type="ECO:0000256" key="17">
    <source>
        <dbReference type="ARBA" id="ARBA00023026"/>
    </source>
</evidence>
<dbReference type="InterPro" id="IPR003660">
    <property type="entry name" value="HAMP_dom"/>
</dbReference>
<dbReference type="Gene3D" id="3.30.565.10">
    <property type="entry name" value="Histidine kinase-like ATPase, C-terminal domain"/>
    <property type="match status" value="1"/>
</dbReference>
<dbReference type="EC" id="2.7.13.3" evidence="5"/>
<dbReference type="GO" id="GO:0016301">
    <property type="term" value="F:kinase activity"/>
    <property type="evidence" value="ECO:0007669"/>
    <property type="project" value="UniProtKB-KW"/>
</dbReference>
<dbReference type="PROSITE" id="PS50109">
    <property type="entry name" value="HIS_KIN"/>
    <property type="match status" value="1"/>
</dbReference>
<dbReference type="CDD" id="cd00075">
    <property type="entry name" value="HATPase"/>
    <property type="match status" value="1"/>
</dbReference>
<keyword evidence="9" id="KW-0547">Nucleotide-binding</keyword>
<dbReference type="PRINTS" id="PR00344">
    <property type="entry name" value="BCTRLSENSOR"/>
</dbReference>
<keyword evidence="21" id="KW-0812">Transmembrane</keyword>
<evidence type="ECO:0000256" key="3">
    <source>
        <dbReference type="ARBA" id="ARBA00001946"/>
    </source>
</evidence>
<dbReference type="Pfam" id="PF00512">
    <property type="entry name" value="HisKA"/>
    <property type="match status" value="1"/>
</dbReference>
<keyword evidence="6" id="KW-1003">Cell membrane</keyword>
<dbReference type="Gene3D" id="1.10.287.130">
    <property type="match status" value="1"/>
</dbReference>
<feature type="domain" description="Histidine kinase" evidence="22">
    <location>
        <begin position="305"/>
        <end position="514"/>
    </location>
</feature>
<evidence type="ECO:0000256" key="5">
    <source>
        <dbReference type="ARBA" id="ARBA00012438"/>
    </source>
</evidence>
<comment type="caution">
    <text evidence="24">The sequence shown here is derived from an EMBL/GenBank/DDBJ whole genome shotgun (WGS) entry which is preliminary data.</text>
</comment>
<dbReference type="RefSeq" id="WP_166953484.1">
    <property type="nucleotide sequence ID" value="NZ_JAASQI010000006.1"/>
</dbReference>
<evidence type="ECO:0000256" key="4">
    <source>
        <dbReference type="ARBA" id="ARBA00004651"/>
    </source>
</evidence>
<dbReference type="SMART" id="SM00387">
    <property type="entry name" value="HATPase_c"/>
    <property type="match status" value="1"/>
</dbReference>
<gene>
    <name evidence="24" type="ORF">FHS82_002609</name>
</gene>
<dbReference type="SMART" id="SM00388">
    <property type="entry name" value="HisKA"/>
    <property type="match status" value="1"/>
</dbReference>
<evidence type="ECO:0000256" key="11">
    <source>
        <dbReference type="ARBA" id="ARBA00022801"/>
    </source>
</evidence>
<keyword evidence="18" id="KW-0464">Manganese</keyword>
<comment type="catalytic activity">
    <reaction evidence="1">
        <text>ATP + protein L-histidine = ADP + protein N-phospho-L-histidine.</text>
        <dbReference type="EC" id="2.7.13.3"/>
    </reaction>
</comment>
<keyword evidence="17" id="KW-0843">Virulence</keyword>
<dbReference type="InterPro" id="IPR036097">
    <property type="entry name" value="HisK_dim/P_sf"/>
</dbReference>
<evidence type="ECO:0000256" key="18">
    <source>
        <dbReference type="ARBA" id="ARBA00023211"/>
    </source>
</evidence>
<evidence type="ECO:0000256" key="15">
    <source>
        <dbReference type="ARBA" id="ARBA00023012"/>
    </source>
</evidence>
<dbReference type="Pfam" id="PF00672">
    <property type="entry name" value="HAMP"/>
    <property type="match status" value="1"/>
</dbReference>
<dbReference type="PROSITE" id="PS50885">
    <property type="entry name" value="HAMP"/>
    <property type="match status" value="1"/>
</dbReference>
<name>A0ABX0V2H1_9HYPH</name>
<evidence type="ECO:0000256" key="20">
    <source>
        <dbReference type="ARBA" id="ARBA00041776"/>
    </source>
</evidence>
<feature type="transmembrane region" description="Helical" evidence="21">
    <location>
        <begin position="189"/>
        <end position="212"/>
    </location>
</feature>
<comment type="subcellular location">
    <subcellularLocation>
        <location evidence="4">Cell membrane</location>
        <topology evidence="4">Multi-pass membrane protein</topology>
    </subcellularLocation>
</comment>
<dbReference type="SUPFAM" id="SSF47384">
    <property type="entry name" value="Homodimeric domain of signal transducing histidine kinase"/>
    <property type="match status" value="1"/>
</dbReference>
<evidence type="ECO:0000256" key="8">
    <source>
        <dbReference type="ARBA" id="ARBA00022679"/>
    </source>
</evidence>
<dbReference type="PANTHER" id="PTHR44936">
    <property type="entry name" value="SENSOR PROTEIN CREC"/>
    <property type="match status" value="1"/>
</dbReference>
<keyword evidence="15" id="KW-0902">Two-component regulatory system</keyword>
<evidence type="ECO:0000256" key="12">
    <source>
        <dbReference type="ARBA" id="ARBA00022840"/>
    </source>
</evidence>
<evidence type="ECO:0000256" key="2">
    <source>
        <dbReference type="ARBA" id="ARBA00001936"/>
    </source>
</evidence>
<evidence type="ECO:0000256" key="1">
    <source>
        <dbReference type="ARBA" id="ARBA00000085"/>
    </source>
</evidence>
<keyword evidence="25" id="KW-1185">Reference proteome</keyword>
<evidence type="ECO:0000313" key="24">
    <source>
        <dbReference type="EMBL" id="NIJ58754.1"/>
    </source>
</evidence>
<evidence type="ECO:0000256" key="10">
    <source>
        <dbReference type="ARBA" id="ARBA00022777"/>
    </source>
</evidence>
<dbReference type="SUPFAM" id="SSF55874">
    <property type="entry name" value="ATPase domain of HSP90 chaperone/DNA topoisomerase II/histidine kinase"/>
    <property type="match status" value="1"/>
</dbReference>
<feature type="domain" description="HAMP" evidence="23">
    <location>
        <begin position="213"/>
        <end position="265"/>
    </location>
</feature>
<dbReference type="CDD" id="cd00082">
    <property type="entry name" value="HisKA"/>
    <property type="match status" value="1"/>
</dbReference>
<sequence length="522" mass="56107">MTLAVRLALAVGIPLAALAALTCLGAWQLRTEEWTHSRVEKAGRQIAVLERVLADVDRMALDTLLAADPAAARAALAEAELDAMQDLGVLDRLTEEEIAFVGDEERDREVEERDRPAALRAGIRRMTALLGGAVEARFSSDAAVAAGTGASELDQARQDFRALVKEALTDEADEIETARSGRAALRNRLVWLVFALVGIAAVAALALGMSVARRAGRSFRSQREAVSRIGDGHFDTRISPVPWDEAGTVSQAVNGMAEALERASVRQGEEQRRLAGTLERRSVELELSNARLREVDANRRRFLADIGHALKTPLAVARGTLENARTGWERQGRGTAPFDTAIDAIDEVAGRVSELLTLARAEDGRLVRALEPVELYDFLDSRLASLRALPGSGRLRFRYAGDEPVMIRADRRELQRACDALLENALDHAGPESPVEVTLEADELEARIAIRDSGPGIPEPLLAHVFEREVSGRGGTGIGLSMARGLVQGLGGTLTIGAGCAGGTEVLIRLPRVSEETEEGTA</sequence>
<dbReference type="InterPro" id="IPR005467">
    <property type="entry name" value="His_kinase_dom"/>
</dbReference>
<dbReference type="InterPro" id="IPR050980">
    <property type="entry name" value="2C_sensor_his_kinase"/>
</dbReference>
<evidence type="ECO:0000256" key="13">
    <source>
        <dbReference type="ARBA" id="ARBA00022842"/>
    </source>
</evidence>